<feature type="compositionally biased region" description="Polar residues" evidence="1">
    <location>
        <begin position="559"/>
        <end position="570"/>
    </location>
</feature>
<dbReference type="AlphaFoldDB" id="A0AAD4LKE3"/>
<feature type="compositionally biased region" description="Polar residues" evidence="1">
    <location>
        <begin position="1"/>
        <end position="14"/>
    </location>
</feature>
<dbReference type="EMBL" id="JAKELL010000022">
    <property type="protein sequence ID" value="KAH8992427.1"/>
    <property type="molecule type" value="Genomic_DNA"/>
</dbReference>
<proteinExistence type="predicted"/>
<dbReference type="Proteomes" id="UP001201163">
    <property type="component" value="Unassembled WGS sequence"/>
</dbReference>
<feature type="region of interest" description="Disordered" evidence="1">
    <location>
        <begin position="1"/>
        <end position="43"/>
    </location>
</feature>
<protein>
    <submittedName>
        <fullName evidence="2">Uncharacterized protein</fullName>
    </submittedName>
</protein>
<comment type="caution">
    <text evidence="2">The sequence shown here is derived from an EMBL/GenBank/DDBJ whole genome shotgun (WGS) entry which is preliminary data.</text>
</comment>
<feature type="compositionally biased region" description="Polar residues" evidence="1">
    <location>
        <begin position="270"/>
        <end position="279"/>
    </location>
</feature>
<feature type="region of interest" description="Disordered" evidence="1">
    <location>
        <begin position="547"/>
        <end position="570"/>
    </location>
</feature>
<feature type="compositionally biased region" description="Acidic residues" evidence="1">
    <location>
        <begin position="280"/>
        <end position="292"/>
    </location>
</feature>
<evidence type="ECO:0000313" key="3">
    <source>
        <dbReference type="Proteomes" id="UP001201163"/>
    </source>
</evidence>
<feature type="region of interest" description="Disordered" evidence="1">
    <location>
        <begin position="134"/>
        <end position="172"/>
    </location>
</feature>
<keyword evidence="3" id="KW-1185">Reference proteome</keyword>
<feature type="compositionally biased region" description="Low complexity" evidence="1">
    <location>
        <begin position="197"/>
        <end position="214"/>
    </location>
</feature>
<sequence length="570" mass="61202">MTSTNLPTTRISRSASDRPEIGQRRSTKASSSRTDSGKETLPQAKIQALEQFVKFGRKGKQKEKEKEKETQRAAETLASVLLLTVVAKHHKCPIVLILLALNFPDQCHEVSLNTLRPGTAGTGVDIINAAGTTTLPSSAGHNGGKPSHSIPGAHEANPLLSIPGTPDGEEQIAPEPLTLARRIQTLLSLRTVPPTPSATDATTSGAGSSEAAAPITPGGSIPPAPVPVTDSRFLALLGNTNAMSGSLDKGRQSVFAILDRLRRPSGRAVETSNDPPSSVSEEEEQENEEYDDGSSIMLYGPLVPDEDSEVELAASDIMSVFDDGETLEFERPARPLSFFDAGEQLTPRSPPATLPPPIPEERYTQEASSIGGQPGTQNEPGAMGWFDTWKGKMIEGGKLVSEKVAEGTKSWKDKMSEGRKVVKTKTRWVPSPNKISFQATWWGYRLYLPPPVLDVLNNKRLEAAKRAAILTTALQWLLGQVPLTVVPPQFRPGLLVAQRLVPYLGYVGGFVAWSWGAMKSFDKGHGIVLTATWLLPVALIPGTWEANEAPDATRRPPDASTSSSNSAPET</sequence>
<reference evidence="2" key="1">
    <citation type="submission" date="2022-01" db="EMBL/GenBank/DDBJ databases">
        <title>Comparative genomics reveals a dynamic genome evolution in the ectomycorrhizal milk-cap (Lactarius) mushrooms.</title>
        <authorList>
            <consortium name="DOE Joint Genome Institute"/>
            <person name="Lebreton A."/>
            <person name="Tang N."/>
            <person name="Kuo A."/>
            <person name="LaButti K."/>
            <person name="Drula E."/>
            <person name="Barry K."/>
            <person name="Clum A."/>
            <person name="Lipzen A."/>
            <person name="Mousain D."/>
            <person name="Ng V."/>
            <person name="Wang R."/>
            <person name="Wang X."/>
            <person name="Dai Y."/>
            <person name="Henrissat B."/>
            <person name="Grigoriev I.V."/>
            <person name="Guerin-Laguette A."/>
            <person name="Yu F."/>
            <person name="Martin F.M."/>
        </authorList>
    </citation>
    <scope>NUCLEOTIDE SEQUENCE</scope>
    <source>
        <strain evidence="2">QP</strain>
    </source>
</reference>
<evidence type="ECO:0000256" key="1">
    <source>
        <dbReference type="SAM" id="MobiDB-lite"/>
    </source>
</evidence>
<gene>
    <name evidence="2" type="ORF">EDB92DRAFT_1945219</name>
</gene>
<organism evidence="2 3">
    <name type="scientific">Lactarius akahatsu</name>
    <dbReference type="NCBI Taxonomy" id="416441"/>
    <lineage>
        <taxon>Eukaryota</taxon>
        <taxon>Fungi</taxon>
        <taxon>Dikarya</taxon>
        <taxon>Basidiomycota</taxon>
        <taxon>Agaricomycotina</taxon>
        <taxon>Agaricomycetes</taxon>
        <taxon>Russulales</taxon>
        <taxon>Russulaceae</taxon>
        <taxon>Lactarius</taxon>
    </lineage>
</organism>
<feature type="region of interest" description="Disordered" evidence="1">
    <location>
        <begin position="188"/>
        <end position="226"/>
    </location>
</feature>
<evidence type="ECO:0000313" key="2">
    <source>
        <dbReference type="EMBL" id="KAH8992427.1"/>
    </source>
</evidence>
<feature type="region of interest" description="Disordered" evidence="1">
    <location>
        <begin position="266"/>
        <end position="296"/>
    </location>
</feature>
<accession>A0AAD4LKE3</accession>
<name>A0AAD4LKE3_9AGAM</name>